<accession>A0A8S1K247</accession>
<name>A0A8S1K247_9CILI</name>
<evidence type="ECO:0000313" key="2">
    <source>
        <dbReference type="EMBL" id="CAD8047699.1"/>
    </source>
</evidence>
<dbReference type="PROSITE" id="PS51996">
    <property type="entry name" value="TR_MART"/>
    <property type="match status" value="1"/>
</dbReference>
<organism evidence="2 3">
    <name type="scientific">Paramecium sonneborni</name>
    <dbReference type="NCBI Taxonomy" id="65129"/>
    <lineage>
        <taxon>Eukaryota</taxon>
        <taxon>Sar</taxon>
        <taxon>Alveolata</taxon>
        <taxon>Ciliophora</taxon>
        <taxon>Intramacronucleata</taxon>
        <taxon>Oligohymenophorea</taxon>
        <taxon>Peniculida</taxon>
        <taxon>Parameciidae</taxon>
        <taxon>Paramecium</taxon>
    </lineage>
</organism>
<evidence type="ECO:0000313" key="3">
    <source>
        <dbReference type="Proteomes" id="UP000692954"/>
    </source>
</evidence>
<evidence type="ECO:0000256" key="1">
    <source>
        <dbReference type="SAM" id="Coils"/>
    </source>
</evidence>
<proteinExistence type="predicted"/>
<dbReference type="OrthoDB" id="10049342at2759"/>
<dbReference type="Proteomes" id="UP000692954">
    <property type="component" value="Unassembled WGS sequence"/>
</dbReference>
<gene>
    <name evidence="2" type="ORF">PSON_ATCC_30995.1.T0020580</name>
</gene>
<dbReference type="AlphaFoldDB" id="A0A8S1K247"/>
<sequence length="628" mass="73337">MDNQLVLSRQVSEQQIFDLQIQAITQMCNFHKIRLGNIIDSMHQKSSQFIEESIKLIEKEVQDHSFWQLTSQTINKVHKNIEQLEKRLKNEMNIEKNNIQHQIKLISEQIREFITNIILIINQVTESTTEITKKLFKILKEIEELLIRMNNLINSNSSALSHINFSLAISVFLAEVGFEWITGKQMRNLIKGATQIALPFIFAVNANKQLKKQFNDLKCHFENQKKLIDQNVTKSISEMNIAMDEVIKTFLTNIKRPNLIDQRAIAWLDNNIESLGNTQLAIKIKNFFPNIQHYHFTSDHQSLLKFLNENYITFLILQGSIAKETLEKLMTYPNIHSILIYCSFPDKYIDLIQKYKSIVFITNQQDEVIGKLEINLAPSLTLREINLYQFPNYFQQNAALYYLSEEFSLNSIPQLSQAEALQIIQNAMQFVPNTVYKLSEDAQLELSIQIHEKFRNGKIEDIINLYTGPSGFFKLINKLLQSLNERAILEASVLIQSLKYSLEKYQDNIETNLFVSDDFFLYRGVDCSMDSFRLKHKLYDLMMFPAFTSTSRDFAISKSYAKESGIIFRISFNENNLNDSHFQMVRPKAIYSVSQFQNEQEYLFSCFSCFIITKFNEDNIIDIEFVKI</sequence>
<comment type="caution">
    <text evidence="2">The sequence shown here is derived from an EMBL/GenBank/DDBJ whole genome shotgun (WGS) entry which is preliminary data.</text>
</comment>
<keyword evidence="1" id="KW-0175">Coiled coil</keyword>
<reference evidence="2" key="1">
    <citation type="submission" date="2021-01" db="EMBL/GenBank/DDBJ databases">
        <authorList>
            <consortium name="Genoscope - CEA"/>
            <person name="William W."/>
        </authorList>
    </citation>
    <scope>NUCLEOTIDE SEQUENCE</scope>
</reference>
<protein>
    <submittedName>
        <fullName evidence="2">Uncharacterized protein</fullName>
    </submittedName>
</protein>
<keyword evidence="3" id="KW-1185">Reference proteome</keyword>
<feature type="coiled-coil region" evidence="1">
    <location>
        <begin position="74"/>
        <end position="109"/>
    </location>
</feature>
<dbReference type="EMBL" id="CAJJDN010000002">
    <property type="protein sequence ID" value="CAD8047699.1"/>
    <property type="molecule type" value="Genomic_DNA"/>
</dbReference>